<dbReference type="GO" id="GO:0000976">
    <property type="term" value="F:transcription cis-regulatory region binding"/>
    <property type="evidence" value="ECO:0007669"/>
    <property type="project" value="TreeGrafter"/>
</dbReference>
<name>A0A2S7K999_9PROT</name>
<comment type="similarity">
    <text evidence="7">Belongs to the MraZ family.</text>
</comment>
<dbReference type="CDD" id="cd16321">
    <property type="entry name" value="MraZ_C"/>
    <property type="match status" value="1"/>
</dbReference>
<evidence type="ECO:0000256" key="7">
    <source>
        <dbReference type="HAMAP-Rule" id="MF_01008"/>
    </source>
</evidence>
<dbReference type="InterPro" id="IPR038619">
    <property type="entry name" value="MraZ_sf"/>
</dbReference>
<feature type="domain" description="SpoVT-AbrB" evidence="8">
    <location>
        <begin position="27"/>
        <end position="74"/>
    </location>
</feature>
<dbReference type="PANTHER" id="PTHR34701:SF1">
    <property type="entry name" value="TRANSCRIPTIONAL REGULATOR MRAZ"/>
    <property type="match status" value="1"/>
</dbReference>
<reference evidence="9 10" key="1">
    <citation type="submission" date="2017-12" db="EMBL/GenBank/DDBJ databases">
        <authorList>
            <person name="Hurst M.R.H."/>
        </authorList>
    </citation>
    <scope>NUCLEOTIDE SEQUENCE [LARGE SCALE GENOMIC DNA]</scope>
    <source>
        <strain evidence="9 10">SY-3-19</strain>
    </source>
</reference>
<dbReference type="GO" id="GO:0003700">
    <property type="term" value="F:DNA-binding transcription factor activity"/>
    <property type="evidence" value="ECO:0007669"/>
    <property type="project" value="UniProtKB-UniRule"/>
</dbReference>
<evidence type="ECO:0000256" key="6">
    <source>
        <dbReference type="ARBA" id="ARBA00023163"/>
    </source>
</evidence>
<dbReference type="SUPFAM" id="SSF89447">
    <property type="entry name" value="AbrB/MazE/MraZ-like"/>
    <property type="match status" value="1"/>
</dbReference>
<organism evidence="9 10">
    <name type="scientific">Hyphococcus luteus</name>
    <dbReference type="NCBI Taxonomy" id="2058213"/>
    <lineage>
        <taxon>Bacteria</taxon>
        <taxon>Pseudomonadati</taxon>
        <taxon>Pseudomonadota</taxon>
        <taxon>Alphaproteobacteria</taxon>
        <taxon>Parvularculales</taxon>
        <taxon>Parvularculaceae</taxon>
        <taxon>Hyphococcus</taxon>
    </lineage>
</organism>
<keyword evidence="3" id="KW-0677">Repeat</keyword>
<dbReference type="PROSITE" id="PS51740">
    <property type="entry name" value="SPOVT_ABRB"/>
    <property type="match status" value="1"/>
</dbReference>
<dbReference type="GO" id="GO:0009295">
    <property type="term" value="C:nucleoid"/>
    <property type="evidence" value="ECO:0007669"/>
    <property type="project" value="UniProtKB-SubCell"/>
</dbReference>
<dbReference type="InterPro" id="IPR035642">
    <property type="entry name" value="MraZ_N"/>
</dbReference>
<evidence type="ECO:0000256" key="2">
    <source>
        <dbReference type="ARBA" id="ARBA00022490"/>
    </source>
</evidence>
<dbReference type="CDD" id="cd16320">
    <property type="entry name" value="MraZ_N"/>
    <property type="match status" value="1"/>
</dbReference>
<evidence type="ECO:0000256" key="3">
    <source>
        <dbReference type="ARBA" id="ARBA00022737"/>
    </source>
</evidence>
<keyword evidence="10" id="KW-1185">Reference proteome</keyword>
<dbReference type="GO" id="GO:0005737">
    <property type="term" value="C:cytoplasm"/>
    <property type="evidence" value="ECO:0007669"/>
    <property type="project" value="UniProtKB-UniRule"/>
</dbReference>
<dbReference type="Proteomes" id="UP000239504">
    <property type="component" value="Unassembled WGS sequence"/>
</dbReference>
<evidence type="ECO:0000256" key="4">
    <source>
        <dbReference type="ARBA" id="ARBA00023015"/>
    </source>
</evidence>
<comment type="subunit">
    <text evidence="7">Forms oligomers.</text>
</comment>
<keyword evidence="4 7" id="KW-0805">Transcription regulation</keyword>
<comment type="caution">
    <text evidence="9">The sequence shown here is derived from an EMBL/GenBank/DDBJ whole genome shotgun (WGS) entry which is preliminary data.</text>
</comment>
<dbReference type="EMBL" id="PJCH01000003">
    <property type="protein sequence ID" value="PQA89094.1"/>
    <property type="molecule type" value="Genomic_DNA"/>
</dbReference>
<evidence type="ECO:0000256" key="5">
    <source>
        <dbReference type="ARBA" id="ARBA00023125"/>
    </source>
</evidence>
<dbReference type="HAMAP" id="MF_01008">
    <property type="entry name" value="MraZ"/>
    <property type="match status" value="1"/>
</dbReference>
<dbReference type="InterPro" id="IPR035644">
    <property type="entry name" value="MraZ_C"/>
</dbReference>
<dbReference type="Pfam" id="PF02381">
    <property type="entry name" value="MraZ"/>
    <property type="match status" value="1"/>
</dbReference>
<proteinExistence type="inferred from homology"/>
<dbReference type="GO" id="GO:2000143">
    <property type="term" value="P:negative regulation of DNA-templated transcription initiation"/>
    <property type="evidence" value="ECO:0007669"/>
    <property type="project" value="TreeGrafter"/>
</dbReference>
<dbReference type="Gene3D" id="3.40.1550.20">
    <property type="entry name" value="Transcriptional regulator MraZ domain"/>
    <property type="match status" value="1"/>
</dbReference>
<keyword evidence="5 7" id="KW-0238">DNA-binding</keyword>
<dbReference type="AlphaFoldDB" id="A0A2S7K999"/>
<protein>
    <recommendedName>
        <fullName evidence="1 7">Transcriptional regulator MraZ</fullName>
    </recommendedName>
</protein>
<dbReference type="InterPro" id="IPR020603">
    <property type="entry name" value="MraZ_dom"/>
</dbReference>
<keyword evidence="9" id="KW-0131">Cell cycle</keyword>
<gene>
    <name evidence="7" type="primary">mraZ</name>
    <name evidence="9" type="ORF">CW354_03865</name>
</gene>
<comment type="subcellular location">
    <subcellularLocation>
        <location evidence="7">Cytoplasm</location>
        <location evidence="7">Nucleoid</location>
    </subcellularLocation>
</comment>
<evidence type="ECO:0000259" key="8">
    <source>
        <dbReference type="PROSITE" id="PS51740"/>
    </source>
</evidence>
<dbReference type="PANTHER" id="PTHR34701">
    <property type="entry name" value="TRANSCRIPTIONAL REGULATOR MRAZ"/>
    <property type="match status" value="1"/>
</dbReference>
<dbReference type="InterPro" id="IPR007159">
    <property type="entry name" value="SpoVT-AbrB_dom"/>
</dbReference>
<sequence length="175" mass="19363">MRLVEAGARRSGGCGMRRGAGARFFGSYTNKIDAKGRLATPAAFRRVLDLASENVIYCLPSTEEPCLECGGADYIDYLLSMIEDLDPYSEKRIALERAMATQMTPVTTDTEGRINLPENLRKHAQLNGQALFAGHIRNFQIWNPDLFEAPLDEAKKIANEAKRSLRNPKETGGAE</sequence>
<accession>A0A2S7K999</accession>
<keyword evidence="9" id="KW-0132">Cell division</keyword>
<dbReference type="InterPro" id="IPR037914">
    <property type="entry name" value="SpoVT-AbrB_sf"/>
</dbReference>
<keyword evidence="2 7" id="KW-0963">Cytoplasm</keyword>
<evidence type="ECO:0000313" key="9">
    <source>
        <dbReference type="EMBL" id="PQA89094.1"/>
    </source>
</evidence>
<dbReference type="InterPro" id="IPR003444">
    <property type="entry name" value="MraZ"/>
</dbReference>
<keyword evidence="6 7" id="KW-0804">Transcription</keyword>
<evidence type="ECO:0000313" key="10">
    <source>
        <dbReference type="Proteomes" id="UP000239504"/>
    </source>
</evidence>
<evidence type="ECO:0000256" key="1">
    <source>
        <dbReference type="ARBA" id="ARBA00013860"/>
    </source>
</evidence>
<dbReference type="GO" id="GO:0051301">
    <property type="term" value="P:cell division"/>
    <property type="evidence" value="ECO:0007669"/>
    <property type="project" value="UniProtKB-KW"/>
</dbReference>